<dbReference type="Pfam" id="PF01148">
    <property type="entry name" value="CTP_transf_1"/>
    <property type="match status" value="1"/>
</dbReference>
<evidence type="ECO:0000256" key="4">
    <source>
        <dbReference type="ARBA" id="ARBA00005189"/>
    </source>
</evidence>
<keyword evidence="9" id="KW-0444">Lipid biosynthesis</keyword>
<dbReference type="EMBL" id="FNCS01000008">
    <property type="protein sequence ID" value="SDG78064.1"/>
    <property type="molecule type" value="Genomic_DNA"/>
</dbReference>
<evidence type="ECO:0000256" key="13">
    <source>
        <dbReference type="ARBA" id="ARBA00022989"/>
    </source>
</evidence>
<keyword evidence="21" id="KW-1185">Reference proteome</keyword>
<organism evidence="20 21">
    <name type="scientific">Pelagibacterium luteolum</name>
    <dbReference type="NCBI Taxonomy" id="440168"/>
    <lineage>
        <taxon>Bacteria</taxon>
        <taxon>Pseudomonadati</taxon>
        <taxon>Pseudomonadota</taxon>
        <taxon>Alphaproteobacteria</taxon>
        <taxon>Hyphomicrobiales</taxon>
        <taxon>Devosiaceae</taxon>
        <taxon>Pelagibacterium</taxon>
    </lineage>
</organism>
<feature type="transmembrane region" description="Helical" evidence="19">
    <location>
        <begin position="142"/>
        <end position="164"/>
    </location>
</feature>
<reference evidence="20 21" key="1">
    <citation type="submission" date="2016-10" db="EMBL/GenBank/DDBJ databases">
        <authorList>
            <person name="de Groot N.N."/>
        </authorList>
    </citation>
    <scope>NUCLEOTIDE SEQUENCE [LARGE SCALE GENOMIC DNA]</scope>
    <source>
        <strain evidence="20 21">CGMCC 1.10267</strain>
    </source>
</reference>
<feature type="transmembrane region" description="Helical" evidence="19">
    <location>
        <begin position="118"/>
        <end position="136"/>
    </location>
</feature>
<evidence type="ECO:0000256" key="12">
    <source>
        <dbReference type="ARBA" id="ARBA00022695"/>
    </source>
</evidence>
<dbReference type="PROSITE" id="PS01315">
    <property type="entry name" value="CDS"/>
    <property type="match status" value="1"/>
</dbReference>
<comment type="subcellular location">
    <subcellularLocation>
        <location evidence="2">Cell membrane</location>
        <topology evidence="2">Multi-pass membrane protein</topology>
    </subcellularLocation>
</comment>
<feature type="transmembrane region" description="Helical" evidence="19">
    <location>
        <begin position="71"/>
        <end position="88"/>
    </location>
</feature>
<evidence type="ECO:0000256" key="3">
    <source>
        <dbReference type="ARBA" id="ARBA00005119"/>
    </source>
</evidence>
<dbReference type="GO" id="GO:0016024">
    <property type="term" value="P:CDP-diacylglycerol biosynthetic process"/>
    <property type="evidence" value="ECO:0007669"/>
    <property type="project" value="UniProtKB-UniPathway"/>
</dbReference>
<evidence type="ECO:0000313" key="21">
    <source>
        <dbReference type="Proteomes" id="UP000199495"/>
    </source>
</evidence>
<evidence type="ECO:0000256" key="18">
    <source>
        <dbReference type="RuleBase" id="RU003938"/>
    </source>
</evidence>
<feature type="transmembrane region" description="Helical" evidence="19">
    <location>
        <begin position="26"/>
        <end position="59"/>
    </location>
</feature>
<comment type="catalytic activity">
    <reaction evidence="1 18">
        <text>a 1,2-diacyl-sn-glycero-3-phosphate + CTP + H(+) = a CDP-1,2-diacyl-sn-glycerol + diphosphate</text>
        <dbReference type="Rhea" id="RHEA:16229"/>
        <dbReference type="ChEBI" id="CHEBI:15378"/>
        <dbReference type="ChEBI" id="CHEBI:33019"/>
        <dbReference type="ChEBI" id="CHEBI:37563"/>
        <dbReference type="ChEBI" id="CHEBI:58332"/>
        <dbReference type="ChEBI" id="CHEBI:58608"/>
        <dbReference type="EC" id="2.7.7.41"/>
    </reaction>
</comment>
<evidence type="ECO:0000256" key="5">
    <source>
        <dbReference type="ARBA" id="ARBA00010185"/>
    </source>
</evidence>
<feature type="transmembrane region" description="Helical" evidence="19">
    <location>
        <begin position="214"/>
        <end position="231"/>
    </location>
</feature>
<keyword evidence="11 18" id="KW-0812">Transmembrane</keyword>
<dbReference type="OrthoDB" id="9799199at2"/>
<keyword evidence="13 19" id="KW-1133">Transmembrane helix</keyword>
<dbReference type="EC" id="2.7.7.41" evidence="6 18"/>
<comment type="pathway">
    <text evidence="4">Lipid metabolism.</text>
</comment>
<protein>
    <recommendedName>
        <fullName evidence="7 18">Phosphatidate cytidylyltransferase</fullName>
        <ecNumber evidence="6 18">2.7.7.41</ecNumber>
    </recommendedName>
</protein>
<comment type="similarity">
    <text evidence="5 18">Belongs to the CDS family.</text>
</comment>
<dbReference type="PANTHER" id="PTHR46382:SF1">
    <property type="entry name" value="PHOSPHATIDATE CYTIDYLYLTRANSFERASE"/>
    <property type="match status" value="1"/>
</dbReference>
<dbReference type="InterPro" id="IPR000374">
    <property type="entry name" value="PC_trans"/>
</dbReference>
<evidence type="ECO:0000256" key="1">
    <source>
        <dbReference type="ARBA" id="ARBA00001698"/>
    </source>
</evidence>
<evidence type="ECO:0000256" key="9">
    <source>
        <dbReference type="ARBA" id="ARBA00022516"/>
    </source>
</evidence>
<evidence type="ECO:0000256" key="8">
    <source>
        <dbReference type="ARBA" id="ARBA00022475"/>
    </source>
</evidence>
<dbReference type="Proteomes" id="UP000199495">
    <property type="component" value="Unassembled WGS sequence"/>
</dbReference>
<evidence type="ECO:0000256" key="7">
    <source>
        <dbReference type="ARBA" id="ARBA00019373"/>
    </source>
</evidence>
<dbReference type="UniPathway" id="UPA00557">
    <property type="reaction ID" value="UER00614"/>
</dbReference>
<evidence type="ECO:0000256" key="11">
    <source>
        <dbReference type="ARBA" id="ARBA00022692"/>
    </source>
</evidence>
<evidence type="ECO:0000256" key="2">
    <source>
        <dbReference type="ARBA" id="ARBA00004651"/>
    </source>
</evidence>
<dbReference type="PANTHER" id="PTHR46382">
    <property type="entry name" value="PHOSPHATIDATE CYTIDYLYLTRANSFERASE"/>
    <property type="match status" value="1"/>
</dbReference>
<keyword evidence="8" id="KW-1003">Cell membrane</keyword>
<evidence type="ECO:0000256" key="15">
    <source>
        <dbReference type="ARBA" id="ARBA00023136"/>
    </source>
</evidence>
<evidence type="ECO:0000256" key="17">
    <source>
        <dbReference type="ARBA" id="ARBA00023264"/>
    </source>
</evidence>
<evidence type="ECO:0000313" key="20">
    <source>
        <dbReference type="EMBL" id="SDG78064.1"/>
    </source>
</evidence>
<gene>
    <name evidence="20" type="ORF">SAMN04487974_10846</name>
</gene>
<keyword evidence="16" id="KW-0594">Phospholipid biosynthesis</keyword>
<dbReference type="GO" id="GO:0005886">
    <property type="term" value="C:plasma membrane"/>
    <property type="evidence" value="ECO:0007669"/>
    <property type="project" value="UniProtKB-SubCell"/>
</dbReference>
<accession>A0A1G7X1J1</accession>
<dbReference type="RefSeq" id="WP_143009390.1">
    <property type="nucleotide sequence ID" value="NZ_FNCS01000008.1"/>
</dbReference>
<evidence type="ECO:0000256" key="19">
    <source>
        <dbReference type="SAM" id="Phobius"/>
    </source>
</evidence>
<evidence type="ECO:0000256" key="6">
    <source>
        <dbReference type="ARBA" id="ARBA00012487"/>
    </source>
</evidence>
<keyword evidence="17" id="KW-1208">Phospholipid metabolism</keyword>
<keyword evidence="15 19" id="KW-0472">Membrane</keyword>
<comment type="pathway">
    <text evidence="3 18">Phospholipid metabolism; CDP-diacylglycerol biosynthesis; CDP-diacylglycerol from sn-glycerol 3-phosphate: step 3/3.</text>
</comment>
<evidence type="ECO:0000256" key="16">
    <source>
        <dbReference type="ARBA" id="ARBA00023209"/>
    </source>
</evidence>
<sequence length="291" mass="30738">MTQKPGRADKKLAKLWPFGPDLLPRLLSAMALIPLTAIALAAGWLPFALVIALVMAGAYREWEIMITGKHSAWPAVPIMGLIALIAVAHPMNGAWASTVIFVFAVVFAAAARAPNRHWRVAGVIFFGLATIAFLAIRGSSWVGFWAGLFLLSVVWMTDIGAYFVGRIFGGTKLSPDVSPSKTWSGAGGGLAFGTLSGLGVWLLAGWALETPSPFVIGLLISVLVSISSQLGDLAESAVKRRFAVKDSGDIIPGHGGLMDRIDSLTAAGMVLWLIGLAHRGLGAVPQGILFW</sequence>
<evidence type="ECO:0000256" key="10">
    <source>
        <dbReference type="ARBA" id="ARBA00022679"/>
    </source>
</evidence>
<keyword evidence="14" id="KW-0443">Lipid metabolism</keyword>
<dbReference type="STRING" id="440168.SAMN04487974_10846"/>
<dbReference type="GO" id="GO:0004605">
    <property type="term" value="F:phosphatidate cytidylyltransferase activity"/>
    <property type="evidence" value="ECO:0007669"/>
    <property type="project" value="UniProtKB-EC"/>
</dbReference>
<proteinExistence type="inferred from homology"/>
<evidence type="ECO:0000256" key="14">
    <source>
        <dbReference type="ARBA" id="ARBA00023098"/>
    </source>
</evidence>
<keyword evidence="12 18" id="KW-0548">Nucleotidyltransferase</keyword>
<keyword evidence="10 18" id="KW-0808">Transferase</keyword>
<name>A0A1G7X1J1_9HYPH</name>
<feature type="transmembrane region" description="Helical" evidence="19">
    <location>
        <begin position="94"/>
        <end position="111"/>
    </location>
</feature>
<feature type="transmembrane region" description="Helical" evidence="19">
    <location>
        <begin position="185"/>
        <end position="208"/>
    </location>
</feature>
<dbReference type="AlphaFoldDB" id="A0A1G7X1J1"/>